<sequence length="201" mass="23442">MARNQCSLELVLWIWRFCPPPTLLIFISTCKWYHKILTTDTHLSALIWSRARLNCLHQVPCPPQGVSEYEHARFIFGTGPCVICEKPTSRFPFSYAQQVKLCNSVKCFYELRDSRDHHLQVDCHGQGSVVFKKMLSWLENGAVRLVGFDVRLRYTMRCHSDALFKEYKQQEASLTSEKLNKWCSDRIRDKLQSGKDCSFTL</sequence>
<protein>
    <submittedName>
        <fullName evidence="1">Uncharacterized protein</fullName>
    </submittedName>
</protein>
<gene>
    <name evidence="1" type="ORF">M422DRAFT_39273</name>
</gene>
<dbReference type="Proteomes" id="UP000054279">
    <property type="component" value="Unassembled WGS sequence"/>
</dbReference>
<keyword evidence="2" id="KW-1185">Reference proteome</keyword>
<dbReference type="OrthoDB" id="3220023at2759"/>
<name>A0A0C9T5I9_SPHS4</name>
<dbReference type="AlphaFoldDB" id="A0A0C9T5I9"/>
<organism evidence="1 2">
    <name type="scientific">Sphaerobolus stellatus (strain SS14)</name>
    <dbReference type="NCBI Taxonomy" id="990650"/>
    <lineage>
        <taxon>Eukaryota</taxon>
        <taxon>Fungi</taxon>
        <taxon>Dikarya</taxon>
        <taxon>Basidiomycota</taxon>
        <taxon>Agaricomycotina</taxon>
        <taxon>Agaricomycetes</taxon>
        <taxon>Phallomycetidae</taxon>
        <taxon>Geastrales</taxon>
        <taxon>Sphaerobolaceae</taxon>
        <taxon>Sphaerobolus</taxon>
    </lineage>
</organism>
<dbReference type="HOGENOM" id="CLU_1361185_0_0_1"/>
<proteinExistence type="predicted"/>
<reference evidence="1 2" key="1">
    <citation type="submission" date="2014-06" db="EMBL/GenBank/DDBJ databases">
        <title>Evolutionary Origins and Diversification of the Mycorrhizal Mutualists.</title>
        <authorList>
            <consortium name="DOE Joint Genome Institute"/>
            <consortium name="Mycorrhizal Genomics Consortium"/>
            <person name="Kohler A."/>
            <person name="Kuo A."/>
            <person name="Nagy L.G."/>
            <person name="Floudas D."/>
            <person name="Copeland A."/>
            <person name="Barry K.W."/>
            <person name="Cichocki N."/>
            <person name="Veneault-Fourrey C."/>
            <person name="LaButti K."/>
            <person name="Lindquist E.A."/>
            <person name="Lipzen A."/>
            <person name="Lundell T."/>
            <person name="Morin E."/>
            <person name="Murat C."/>
            <person name="Riley R."/>
            <person name="Ohm R."/>
            <person name="Sun H."/>
            <person name="Tunlid A."/>
            <person name="Henrissat B."/>
            <person name="Grigoriev I.V."/>
            <person name="Hibbett D.S."/>
            <person name="Martin F."/>
        </authorList>
    </citation>
    <scope>NUCLEOTIDE SEQUENCE [LARGE SCALE GENOMIC DNA]</scope>
    <source>
        <strain evidence="1 2">SS14</strain>
    </source>
</reference>
<accession>A0A0C9T5I9</accession>
<evidence type="ECO:0000313" key="2">
    <source>
        <dbReference type="Proteomes" id="UP000054279"/>
    </source>
</evidence>
<dbReference type="EMBL" id="KN837525">
    <property type="protein sequence ID" value="KIJ24158.1"/>
    <property type="molecule type" value="Genomic_DNA"/>
</dbReference>
<evidence type="ECO:0000313" key="1">
    <source>
        <dbReference type="EMBL" id="KIJ24158.1"/>
    </source>
</evidence>